<dbReference type="InterPro" id="IPR051486">
    <property type="entry name" value="Hcy_S-methyltransferase"/>
</dbReference>
<feature type="binding site" evidence="6">
    <location>
        <position position="292"/>
    </location>
    <ligand>
        <name>Zn(2+)</name>
        <dbReference type="ChEBI" id="CHEBI:29105"/>
    </ligand>
</feature>
<keyword evidence="2 6" id="KW-0808">Transferase</keyword>
<dbReference type="PANTHER" id="PTHR46015">
    <property type="entry name" value="ZGC:172121"/>
    <property type="match status" value="1"/>
</dbReference>
<feature type="domain" description="Hcy-binding" evidence="7">
    <location>
        <begin position="2"/>
        <end position="307"/>
    </location>
</feature>
<keyword evidence="1 6" id="KW-0489">Methyltransferase</keyword>
<accession>A0A5N0TC34</accession>
<feature type="binding site" evidence="6">
    <location>
        <position position="226"/>
    </location>
    <ligand>
        <name>Zn(2+)</name>
        <dbReference type="ChEBI" id="CHEBI:29105"/>
    </ligand>
</feature>
<keyword evidence="9" id="KW-1185">Reference proteome</keyword>
<dbReference type="AlphaFoldDB" id="A0A5N0TC34"/>
<dbReference type="Proteomes" id="UP000325372">
    <property type="component" value="Unassembled WGS sequence"/>
</dbReference>
<dbReference type="RefSeq" id="WP_150863294.1">
    <property type="nucleotide sequence ID" value="NZ_VYXP01000003.1"/>
</dbReference>
<protein>
    <recommendedName>
        <fullName evidence="5">S-methylmethionine:homocysteine methyltransferase</fullName>
    </recommendedName>
</protein>
<reference evidence="8 9" key="1">
    <citation type="submission" date="2019-09" db="EMBL/GenBank/DDBJ databases">
        <title>Wenzhouxiangella sp. Genome sequencing and assembly.</title>
        <authorList>
            <person name="Zhang R."/>
        </authorList>
    </citation>
    <scope>NUCLEOTIDE SEQUENCE [LARGE SCALE GENOMIC DNA]</scope>
    <source>
        <strain evidence="8 9">W260</strain>
    </source>
</reference>
<evidence type="ECO:0000256" key="3">
    <source>
        <dbReference type="ARBA" id="ARBA00022723"/>
    </source>
</evidence>
<keyword evidence="4 6" id="KW-0862">Zinc</keyword>
<evidence type="ECO:0000259" key="7">
    <source>
        <dbReference type="PROSITE" id="PS50970"/>
    </source>
</evidence>
<dbReference type="InterPro" id="IPR003726">
    <property type="entry name" value="HCY_dom"/>
</dbReference>
<evidence type="ECO:0000256" key="1">
    <source>
        <dbReference type="ARBA" id="ARBA00022603"/>
    </source>
</evidence>
<dbReference type="EMBL" id="VYXP01000003">
    <property type="protein sequence ID" value="KAA9132585.1"/>
    <property type="molecule type" value="Genomic_DNA"/>
</dbReference>
<comment type="cofactor">
    <cofactor evidence="6">
        <name>Zn(2+)</name>
        <dbReference type="ChEBI" id="CHEBI:29105"/>
    </cofactor>
</comment>
<feature type="binding site" evidence="6">
    <location>
        <position position="293"/>
    </location>
    <ligand>
        <name>Zn(2+)</name>
        <dbReference type="ChEBI" id="CHEBI:29105"/>
    </ligand>
</feature>
<dbReference type="PROSITE" id="PS50970">
    <property type="entry name" value="HCY"/>
    <property type="match status" value="1"/>
</dbReference>
<dbReference type="NCBIfam" id="NF007020">
    <property type="entry name" value="PRK09485.1"/>
    <property type="match status" value="1"/>
</dbReference>
<dbReference type="PANTHER" id="PTHR46015:SF1">
    <property type="entry name" value="HOMOCYSTEINE S-METHYLTRANSFERASE-LIKE ISOFORM 1"/>
    <property type="match status" value="1"/>
</dbReference>
<dbReference type="InterPro" id="IPR036589">
    <property type="entry name" value="HCY_dom_sf"/>
</dbReference>
<name>A0A5N0TC34_9GAMM</name>
<comment type="caution">
    <text evidence="8">The sequence shown here is derived from an EMBL/GenBank/DDBJ whole genome shotgun (WGS) entry which is preliminary data.</text>
</comment>
<dbReference type="Pfam" id="PF02574">
    <property type="entry name" value="S-methyl_trans"/>
    <property type="match status" value="1"/>
</dbReference>
<evidence type="ECO:0000313" key="8">
    <source>
        <dbReference type="EMBL" id="KAA9132585.1"/>
    </source>
</evidence>
<dbReference type="GO" id="GO:0046872">
    <property type="term" value="F:metal ion binding"/>
    <property type="evidence" value="ECO:0007669"/>
    <property type="project" value="UniProtKB-KW"/>
</dbReference>
<dbReference type="Gene3D" id="3.20.20.330">
    <property type="entry name" value="Homocysteine-binding-like domain"/>
    <property type="match status" value="1"/>
</dbReference>
<dbReference type="GO" id="GO:0008898">
    <property type="term" value="F:S-adenosylmethionine-homocysteine S-methyltransferase activity"/>
    <property type="evidence" value="ECO:0007669"/>
    <property type="project" value="TreeGrafter"/>
</dbReference>
<organism evidence="8 9">
    <name type="scientific">Marinihelvus fidelis</name>
    <dbReference type="NCBI Taxonomy" id="2613842"/>
    <lineage>
        <taxon>Bacteria</taxon>
        <taxon>Pseudomonadati</taxon>
        <taxon>Pseudomonadota</taxon>
        <taxon>Gammaproteobacteria</taxon>
        <taxon>Chromatiales</taxon>
        <taxon>Wenzhouxiangellaceae</taxon>
        <taxon>Marinihelvus</taxon>
    </lineage>
</organism>
<keyword evidence="3 6" id="KW-0479">Metal-binding</keyword>
<evidence type="ECO:0000256" key="2">
    <source>
        <dbReference type="ARBA" id="ARBA00022679"/>
    </source>
</evidence>
<gene>
    <name evidence="8" type="primary">mmuM</name>
    <name evidence="8" type="ORF">F3N42_05025</name>
</gene>
<evidence type="ECO:0000256" key="5">
    <source>
        <dbReference type="ARBA" id="ARBA00076752"/>
    </source>
</evidence>
<sequence>MKRFDDLVPDGGTLLLDGGLASRLEARGHDLSTHLWSAALLRDDPEAIIAAHMDFLEAGADCLVSASYQGSQAGFMALGMSAFEADQLIASSVTLAKTARDRYLRKAPPGRRRPLVAASCGPWGAVQADGSEYQGKYGVSPEALRDFHYHRLPVLDEAGADLIACETLPDHVEAQVLHGLLKLVETPAWVSFTCKDERHLHDGTPLRDMASLFANHPRVVAIGVNCTDPALIPSLIAEVRAGAPEKAVLVYPNSGERYDAAAKDWTGTTRTDNWAADTLAWRAAGARLVGGCCRVGPDDIAAARAALDANPT</sequence>
<dbReference type="SUPFAM" id="SSF82282">
    <property type="entry name" value="Homocysteine S-methyltransferase"/>
    <property type="match status" value="1"/>
</dbReference>
<proteinExistence type="predicted"/>
<dbReference type="GO" id="GO:0033528">
    <property type="term" value="P:S-methylmethionine cycle"/>
    <property type="evidence" value="ECO:0007669"/>
    <property type="project" value="TreeGrafter"/>
</dbReference>
<dbReference type="FunFam" id="3.20.20.330:FF:000002">
    <property type="entry name" value="Homocysteine S-methyltransferase"/>
    <property type="match status" value="1"/>
</dbReference>
<evidence type="ECO:0000256" key="6">
    <source>
        <dbReference type="PROSITE-ProRule" id="PRU00333"/>
    </source>
</evidence>
<evidence type="ECO:0000313" key="9">
    <source>
        <dbReference type="Proteomes" id="UP000325372"/>
    </source>
</evidence>
<evidence type="ECO:0000256" key="4">
    <source>
        <dbReference type="ARBA" id="ARBA00022833"/>
    </source>
</evidence>
<dbReference type="GO" id="GO:0009086">
    <property type="term" value="P:methionine biosynthetic process"/>
    <property type="evidence" value="ECO:0007669"/>
    <property type="project" value="TreeGrafter"/>
</dbReference>
<dbReference type="GO" id="GO:0032259">
    <property type="term" value="P:methylation"/>
    <property type="evidence" value="ECO:0007669"/>
    <property type="project" value="UniProtKB-KW"/>
</dbReference>